<gene>
    <name evidence="4" type="ORF">JOC54_001839</name>
</gene>
<evidence type="ECO:0000313" key="4">
    <source>
        <dbReference type="EMBL" id="MBM7838583.1"/>
    </source>
</evidence>
<comment type="pathway">
    <text evidence="1">Cofactor biosynthesis; molybdopterin biosynthesis.</text>
</comment>
<dbReference type="Proteomes" id="UP001179280">
    <property type="component" value="Unassembled WGS sequence"/>
</dbReference>
<dbReference type="Gene3D" id="3.30.70.640">
    <property type="entry name" value="Molybdopterin cofactor biosynthesis C (MoaC) domain"/>
    <property type="match status" value="1"/>
</dbReference>
<keyword evidence="5" id="KW-1185">Reference proteome</keyword>
<dbReference type="EMBL" id="JAFBCV010000004">
    <property type="protein sequence ID" value="MBM7838583.1"/>
    <property type="molecule type" value="Genomic_DNA"/>
</dbReference>
<keyword evidence="2" id="KW-0501">Molybdenum cofactor biosynthesis</keyword>
<evidence type="ECO:0000313" key="5">
    <source>
        <dbReference type="Proteomes" id="UP001179280"/>
    </source>
</evidence>
<sequence>MRRKQEHLGLGMSDISGVNAVWQHAIAKSSVQITTELYESLQTGPLREQSVFENARFAATMAAKNTSSILPYSYPKELTCVLITFDWKISASVWELLIQVEVKAKHATPVDTEAMTSASIAALSIYDSCNKLSKSIVLGPTYLSRKGT</sequence>
<accession>A0ABS2SSS6</accession>
<reference evidence="4" key="1">
    <citation type="submission" date="2021-01" db="EMBL/GenBank/DDBJ databases">
        <title>Genomic Encyclopedia of Type Strains, Phase IV (KMG-IV): sequencing the most valuable type-strain genomes for metagenomic binning, comparative biology and taxonomic classification.</title>
        <authorList>
            <person name="Goeker M."/>
        </authorList>
    </citation>
    <scope>NUCLEOTIDE SEQUENCE</scope>
    <source>
        <strain evidence="4">DSM 21943</strain>
    </source>
</reference>
<comment type="caution">
    <text evidence="4">The sequence shown here is derived from an EMBL/GenBank/DDBJ whole genome shotgun (WGS) entry which is preliminary data.</text>
</comment>
<dbReference type="InterPro" id="IPR036522">
    <property type="entry name" value="MoaC_sf"/>
</dbReference>
<dbReference type="InterPro" id="IPR002820">
    <property type="entry name" value="Mopterin_CF_biosynth-C_dom"/>
</dbReference>
<feature type="domain" description="Molybdopterin cofactor biosynthesis C (MoaC)" evidence="3">
    <location>
        <begin position="12"/>
        <end position="146"/>
    </location>
</feature>
<evidence type="ECO:0000256" key="2">
    <source>
        <dbReference type="ARBA" id="ARBA00023150"/>
    </source>
</evidence>
<proteinExistence type="predicted"/>
<evidence type="ECO:0000256" key="1">
    <source>
        <dbReference type="ARBA" id="ARBA00005046"/>
    </source>
</evidence>
<evidence type="ECO:0000259" key="3">
    <source>
        <dbReference type="Pfam" id="PF01967"/>
    </source>
</evidence>
<dbReference type="Pfam" id="PF01967">
    <property type="entry name" value="MoaC"/>
    <property type="match status" value="1"/>
</dbReference>
<protein>
    <submittedName>
        <fullName evidence="4">Cyclic pyranopterin phosphate synthase</fullName>
    </submittedName>
</protein>
<dbReference type="SUPFAM" id="SSF55040">
    <property type="entry name" value="Molybdenum cofactor biosynthesis protein C, MoaC"/>
    <property type="match status" value="1"/>
</dbReference>
<organism evidence="4 5">
    <name type="scientific">Shouchella xiaoxiensis</name>
    <dbReference type="NCBI Taxonomy" id="766895"/>
    <lineage>
        <taxon>Bacteria</taxon>
        <taxon>Bacillati</taxon>
        <taxon>Bacillota</taxon>
        <taxon>Bacilli</taxon>
        <taxon>Bacillales</taxon>
        <taxon>Bacillaceae</taxon>
        <taxon>Shouchella</taxon>
    </lineage>
</organism>
<name>A0ABS2SSS6_9BACI</name>
<dbReference type="RefSeq" id="WP_204465789.1">
    <property type="nucleotide sequence ID" value="NZ_JAFBCV010000004.1"/>
</dbReference>